<organism evidence="2 3">
    <name type="scientific">Ciona intestinalis</name>
    <name type="common">Transparent sea squirt</name>
    <name type="synonym">Ascidia intestinalis</name>
    <dbReference type="NCBI Taxonomy" id="7719"/>
    <lineage>
        <taxon>Eukaryota</taxon>
        <taxon>Metazoa</taxon>
        <taxon>Chordata</taxon>
        <taxon>Tunicata</taxon>
        <taxon>Ascidiacea</taxon>
        <taxon>Phlebobranchia</taxon>
        <taxon>Cionidae</taxon>
        <taxon>Ciona</taxon>
    </lineage>
</organism>
<dbReference type="Proteomes" id="UP000008144">
    <property type="component" value="Chromosome 8"/>
</dbReference>
<feature type="region of interest" description="Disordered" evidence="1">
    <location>
        <begin position="85"/>
        <end position="136"/>
    </location>
</feature>
<reference evidence="3" key="1">
    <citation type="journal article" date="2002" name="Science">
        <title>The draft genome of Ciona intestinalis: insights into chordate and vertebrate origins.</title>
        <authorList>
            <person name="Dehal P."/>
            <person name="Satou Y."/>
            <person name="Campbell R.K."/>
            <person name="Chapman J."/>
            <person name="Degnan B."/>
            <person name="De Tomaso A."/>
            <person name="Davidson B."/>
            <person name="Di Gregorio A."/>
            <person name="Gelpke M."/>
            <person name="Goodstein D.M."/>
            <person name="Harafuji N."/>
            <person name="Hastings K.E."/>
            <person name="Ho I."/>
            <person name="Hotta K."/>
            <person name="Huang W."/>
            <person name="Kawashima T."/>
            <person name="Lemaire P."/>
            <person name="Martinez D."/>
            <person name="Meinertzhagen I.A."/>
            <person name="Necula S."/>
            <person name="Nonaka M."/>
            <person name="Putnam N."/>
            <person name="Rash S."/>
            <person name="Saiga H."/>
            <person name="Satake M."/>
            <person name="Terry A."/>
            <person name="Yamada L."/>
            <person name="Wang H.G."/>
            <person name="Awazu S."/>
            <person name="Azumi K."/>
            <person name="Boore J."/>
            <person name="Branno M."/>
            <person name="Chin-Bow S."/>
            <person name="DeSantis R."/>
            <person name="Doyle S."/>
            <person name="Francino P."/>
            <person name="Keys D.N."/>
            <person name="Haga S."/>
            <person name="Hayashi H."/>
            <person name="Hino K."/>
            <person name="Imai K.S."/>
            <person name="Inaba K."/>
            <person name="Kano S."/>
            <person name="Kobayashi K."/>
            <person name="Kobayashi M."/>
            <person name="Lee B.I."/>
            <person name="Makabe K.W."/>
            <person name="Manohar C."/>
            <person name="Matassi G."/>
            <person name="Medina M."/>
            <person name="Mochizuki Y."/>
            <person name="Mount S."/>
            <person name="Morishita T."/>
            <person name="Miura S."/>
            <person name="Nakayama A."/>
            <person name="Nishizaka S."/>
            <person name="Nomoto H."/>
            <person name="Ohta F."/>
            <person name="Oishi K."/>
            <person name="Rigoutsos I."/>
            <person name="Sano M."/>
            <person name="Sasaki A."/>
            <person name="Sasakura Y."/>
            <person name="Shoguchi E."/>
            <person name="Shin-i T."/>
            <person name="Spagnuolo A."/>
            <person name="Stainier D."/>
            <person name="Suzuki M.M."/>
            <person name="Tassy O."/>
            <person name="Takatori N."/>
            <person name="Tokuoka M."/>
            <person name="Yagi K."/>
            <person name="Yoshizaki F."/>
            <person name="Wada S."/>
            <person name="Zhang C."/>
            <person name="Hyatt P.D."/>
            <person name="Larimer F."/>
            <person name="Detter C."/>
            <person name="Doggett N."/>
            <person name="Glavina T."/>
            <person name="Hawkins T."/>
            <person name="Richardson P."/>
            <person name="Lucas S."/>
            <person name="Kohara Y."/>
            <person name="Levine M."/>
            <person name="Satoh N."/>
            <person name="Rokhsar D.S."/>
        </authorList>
    </citation>
    <scope>NUCLEOTIDE SEQUENCE [LARGE SCALE GENOMIC DNA]</scope>
</reference>
<feature type="compositionally biased region" description="Basic and acidic residues" evidence="1">
    <location>
        <begin position="85"/>
        <end position="102"/>
    </location>
</feature>
<reference evidence="2" key="2">
    <citation type="journal article" date="2008" name="Genome Biol.">
        <title>Improved genome assembly and evidence-based global gene model set for the chordate Ciona intestinalis: new insight into intron and operon populations.</title>
        <authorList>
            <person name="Satou Y."/>
            <person name="Mineta K."/>
            <person name="Ogasawara M."/>
            <person name="Sasakura Y."/>
            <person name="Shoguchi E."/>
            <person name="Ueno K."/>
            <person name="Yamada L."/>
            <person name="Matsumoto J."/>
            <person name="Wasserscheid J."/>
            <person name="Dewar K."/>
            <person name="Wiley G.B."/>
            <person name="Macmil S.L."/>
            <person name="Roe B.A."/>
            <person name="Zeller R.W."/>
            <person name="Hastings K.E."/>
            <person name="Lemaire P."/>
            <person name="Lindquist E."/>
            <person name="Endo T."/>
            <person name="Hotta K."/>
            <person name="Inaba K."/>
        </authorList>
    </citation>
    <scope>NUCLEOTIDE SEQUENCE [LARGE SCALE GENOMIC DNA]</scope>
    <source>
        <strain evidence="2">wild type</strain>
    </source>
</reference>
<proteinExistence type="predicted"/>
<evidence type="ECO:0000313" key="3">
    <source>
        <dbReference type="Proteomes" id="UP000008144"/>
    </source>
</evidence>
<dbReference type="Gene3D" id="6.10.250.2910">
    <property type="match status" value="1"/>
</dbReference>
<feature type="compositionally biased region" description="Polar residues" evidence="1">
    <location>
        <begin position="105"/>
        <end position="115"/>
    </location>
</feature>
<feature type="compositionally biased region" description="Polar residues" evidence="1">
    <location>
        <begin position="127"/>
        <end position="136"/>
    </location>
</feature>
<dbReference type="AlphaFoldDB" id="H2XRN1"/>
<reference evidence="2" key="4">
    <citation type="submission" date="2025-09" db="UniProtKB">
        <authorList>
            <consortium name="Ensembl"/>
        </authorList>
    </citation>
    <scope>IDENTIFICATION</scope>
</reference>
<name>H2XRN1_CIOIN</name>
<dbReference type="InParanoid" id="H2XRN1"/>
<keyword evidence="3" id="KW-1185">Reference proteome</keyword>
<dbReference type="Ensembl" id="ENSCINT00000031312.1">
    <property type="protein sequence ID" value="ENSCINP00000032315.1"/>
    <property type="gene ID" value="ENSCING00000019558.1"/>
</dbReference>
<dbReference type="HOGENOM" id="CLU_1874716_0_0_1"/>
<accession>H2XRN1</accession>
<protein>
    <submittedName>
        <fullName evidence="2">Uncharacterized protein</fullName>
    </submittedName>
</protein>
<dbReference type="EMBL" id="EAAA01002577">
    <property type="status" value="NOT_ANNOTATED_CDS"/>
    <property type="molecule type" value="Genomic_DNA"/>
</dbReference>
<reference evidence="2" key="3">
    <citation type="submission" date="2025-08" db="UniProtKB">
        <authorList>
            <consortium name="Ensembl"/>
        </authorList>
    </citation>
    <scope>IDENTIFICATION</scope>
</reference>
<evidence type="ECO:0000313" key="2">
    <source>
        <dbReference type="Ensembl" id="ENSCINP00000032315.1"/>
    </source>
</evidence>
<sequence>MFNYEGSCGYEDSCDRFLVQDFDRMYDDTRAEMLRNESVDELTSRCMDLESAIHNMNYLHQKEVERRRKMEQIVFLKHQNEELKKENETLRRNHESGRRDEENYIQENIVSQSEVPPSPNAEHHQTPDSFTKLNSK</sequence>
<evidence type="ECO:0000256" key="1">
    <source>
        <dbReference type="SAM" id="MobiDB-lite"/>
    </source>
</evidence>